<proteinExistence type="predicted"/>
<evidence type="ECO:0000313" key="2">
    <source>
        <dbReference type="EMBL" id="RSX48970.1"/>
    </source>
</evidence>
<dbReference type="OrthoDB" id="7030467at2"/>
<dbReference type="GO" id="GO:0006402">
    <property type="term" value="P:mRNA catabolic process"/>
    <property type="evidence" value="ECO:0007669"/>
    <property type="project" value="TreeGrafter"/>
</dbReference>
<keyword evidence="3" id="KW-1185">Reference proteome</keyword>
<dbReference type="SUPFAM" id="SSF143011">
    <property type="entry name" value="RelE-like"/>
    <property type="match status" value="1"/>
</dbReference>
<dbReference type="InterPro" id="IPR035093">
    <property type="entry name" value="RelE/ParE_toxin_dom_sf"/>
</dbReference>
<gene>
    <name evidence="2" type="ORF">D2E23_2189</name>
</gene>
<dbReference type="NCBIfam" id="TIGR02385">
    <property type="entry name" value="RelE_StbE"/>
    <property type="match status" value="1"/>
</dbReference>
<protein>
    <submittedName>
        <fullName evidence="2">Addiction module toxin RelE</fullName>
    </submittedName>
</protein>
<comment type="caution">
    <text evidence="2">The sequence shown here is derived from an EMBL/GenBank/DDBJ whole genome shotgun (WGS) entry which is preliminary data.</text>
</comment>
<dbReference type="Gene3D" id="3.30.2310.20">
    <property type="entry name" value="RelE-like"/>
    <property type="match status" value="1"/>
</dbReference>
<dbReference type="InterPro" id="IPR007712">
    <property type="entry name" value="RelE/ParE_toxin"/>
</dbReference>
<dbReference type="PANTHER" id="PTHR40588">
    <property type="entry name" value="MRNA INTERFERASE TOXIN YAFQ"/>
    <property type="match status" value="1"/>
</dbReference>
<name>A0A430F7T6_9BIFI</name>
<reference evidence="2 3" key="1">
    <citation type="submission" date="2018-09" db="EMBL/GenBank/DDBJ databases">
        <title>Characterization of the phylogenetic diversity of five novel species belonging to the genus Bifidobacterium.</title>
        <authorList>
            <person name="Lugli G.A."/>
            <person name="Duranti S."/>
            <person name="Milani C."/>
        </authorList>
    </citation>
    <scope>NUCLEOTIDE SEQUENCE [LARGE SCALE GENOMIC DNA]</scope>
    <source>
        <strain evidence="2 3">2028B</strain>
    </source>
</reference>
<dbReference type="PANTHER" id="PTHR40588:SF1">
    <property type="entry name" value="MRNA INTERFERASE TOXIN YAFQ"/>
    <property type="match status" value="1"/>
</dbReference>
<dbReference type="RefSeq" id="WP_126030959.1">
    <property type="nucleotide sequence ID" value="NZ_JAFEJY010000005.1"/>
</dbReference>
<dbReference type="InterPro" id="IPR004386">
    <property type="entry name" value="Toxin_YafQ-like"/>
</dbReference>
<organism evidence="2 3">
    <name type="scientific">Bifidobacterium callimiconis</name>
    <dbReference type="NCBI Taxonomy" id="2306973"/>
    <lineage>
        <taxon>Bacteria</taxon>
        <taxon>Bacillati</taxon>
        <taxon>Actinomycetota</taxon>
        <taxon>Actinomycetes</taxon>
        <taxon>Bifidobacteriales</taxon>
        <taxon>Bifidobacteriaceae</taxon>
        <taxon>Bifidobacterium</taxon>
    </lineage>
</organism>
<dbReference type="EMBL" id="QXGJ01000020">
    <property type="protein sequence ID" value="RSX48970.1"/>
    <property type="molecule type" value="Genomic_DNA"/>
</dbReference>
<keyword evidence="1" id="KW-1277">Toxin-antitoxin system</keyword>
<evidence type="ECO:0000256" key="1">
    <source>
        <dbReference type="ARBA" id="ARBA00022649"/>
    </source>
</evidence>
<dbReference type="GO" id="GO:0004521">
    <property type="term" value="F:RNA endonuclease activity"/>
    <property type="evidence" value="ECO:0007669"/>
    <property type="project" value="TreeGrafter"/>
</dbReference>
<accession>A0A430F7T6</accession>
<evidence type="ECO:0000313" key="3">
    <source>
        <dbReference type="Proteomes" id="UP000288607"/>
    </source>
</evidence>
<sequence length="121" mass="13813">MPSEVQPLRRVVTISAFDKDAKALKKKHVDLKRMIPAITAIMNRDKNLLNGKYRDHALTGDWKGYRELHVDGDWLLVYRIEGDTLTLVLTRTGSHDDLFTSRADRKTIRSYSTASRTSLGL</sequence>
<dbReference type="AlphaFoldDB" id="A0A430F7T6"/>
<dbReference type="Pfam" id="PF15738">
    <property type="entry name" value="YafQ_toxin"/>
    <property type="match status" value="1"/>
</dbReference>
<dbReference type="GO" id="GO:0006415">
    <property type="term" value="P:translational termination"/>
    <property type="evidence" value="ECO:0007669"/>
    <property type="project" value="TreeGrafter"/>
</dbReference>
<dbReference type="Proteomes" id="UP000288607">
    <property type="component" value="Unassembled WGS sequence"/>
</dbReference>